<evidence type="ECO:0000313" key="8">
    <source>
        <dbReference type="EMBL" id="AKB42445.1"/>
    </source>
</evidence>
<evidence type="ECO:0000256" key="1">
    <source>
        <dbReference type="ARBA" id="ARBA00007842"/>
    </source>
</evidence>
<dbReference type="GO" id="GO:0008901">
    <property type="term" value="F:ferredoxin hydrogenase activity"/>
    <property type="evidence" value="ECO:0007669"/>
    <property type="project" value="InterPro"/>
</dbReference>
<dbReference type="Gene3D" id="6.10.140.120">
    <property type="match status" value="1"/>
</dbReference>
<dbReference type="KEGG" id="mvc:MSVAZ_0176"/>
<dbReference type="GeneID" id="24808529"/>
<dbReference type="EMBL" id="CP009520">
    <property type="protein sequence ID" value="AKB42445.1"/>
    <property type="molecule type" value="Genomic_DNA"/>
</dbReference>
<dbReference type="AlphaFoldDB" id="A0A0E3Q058"/>
<gene>
    <name evidence="7" type="primary">mtd</name>
    <name evidence="8" type="ORF">MSVAZ_0176</name>
</gene>
<dbReference type="Pfam" id="PF01993">
    <property type="entry name" value="MTD"/>
    <property type="match status" value="1"/>
</dbReference>
<comment type="catalytic activity">
    <reaction evidence="7">
        <text>5,10-methylenetetrahydromethanopterin + oxidized coenzyme F420-(gamma-L-Glu)(n) + 2 H(+) = 5,10-methenyl-5,6,7,8-tetrahydromethanopterin + reduced coenzyme F420-(gamma-L-Glu)(n)</text>
        <dbReference type="Rhea" id="RHEA:16721"/>
        <dbReference type="Rhea" id="RHEA-COMP:12939"/>
        <dbReference type="Rhea" id="RHEA-COMP:14378"/>
        <dbReference type="ChEBI" id="CHEBI:15378"/>
        <dbReference type="ChEBI" id="CHEBI:57818"/>
        <dbReference type="ChEBI" id="CHEBI:58337"/>
        <dbReference type="ChEBI" id="CHEBI:133980"/>
        <dbReference type="ChEBI" id="CHEBI:139511"/>
        <dbReference type="EC" id="1.5.98.1"/>
    </reaction>
</comment>
<dbReference type="RefSeq" id="WP_048116874.1">
    <property type="nucleotide sequence ID" value="NZ_CP009520.1"/>
</dbReference>
<comment type="pathway">
    <text evidence="7">One-carbon metabolism; methanogenesis from CO(2); 5,10-methylene-5,6,7,8-tetrahydromethanopterin from 5,10-methenyl-5,6,7,8-tetrahydromethanopterin (coenzyme F420 route): step 1/1.</text>
</comment>
<dbReference type="PIRSF" id="PIRSF005627">
    <property type="entry name" value="MTD"/>
    <property type="match status" value="1"/>
</dbReference>
<keyword evidence="7" id="KW-0484">Methanogenesis</keyword>
<dbReference type="Gene3D" id="3.40.50.10830">
    <property type="entry name" value="F420-dependent methylenetetrahydromethanopterin dehydrogenase (MTD)"/>
    <property type="match status" value="1"/>
</dbReference>
<evidence type="ECO:0000313" key="9">
    <source>
        <dbReference type="Proteomes" id="UP000033096"/>
    </source>
</evidence>
<dbReference type="GO" id="GO:0030268">
    <property type="term" value="F:methylenetetrahydromethanopterin dehydrogenase activity"/>
    <property type="evidence" value="ECO:0007669"/>
    <property type="project" value="UniProtKB-UniRule"/>
</dbReference>
<evidence type="ECO:0000256" key="4">
    <source>
        <dbReference type="ARBA" id="ARBA00022563"/>
    </source>
</evidence>
<dbReference type="InterPro" id="IPR002844">
    <property type="entry name" value="MTD"/>
</dbReference>
<evidence type="ECO:0000256" key="5">
    <source>
        <dbReference type="ARBA" id="ARBA00023002"/>
    </source>
</evidence>
<keyword evidence="5 7" id="KW-0560">Oxidoreductase</keyword>
<evidence type="ECO:0000256" key="6">
    <source>
        <dbReference type="ARBA" id="ARBA00031410"/>
    </source>
</evidence>
<dbReference type="PATRIC" id="fig|1434123.4.peg.160"/>
<dbReference type="UniPathway" id="UPA00640">
    <property type="reaction ID" value="UER00695"/>
</dbReference>
<keyword evidence="9" id="KW-1185">Reference proteome</keyword>
<dbReference type="STRING" id="1434123.MSVAZ_0176"/>
<dbReference type="HOGENOM" id="CLU_1006890_0_0_2"/>
<comment type="similarity">
    <text evidence="1 7">Belongs to the MTD family.</text>
</comment>
<dbReference type="HAMAP" id="MF_00058">
    <property type="entry name" value="MTD"/>
    <property type="match status" value="1"/>
</dbReference>
<proteinExistence type="inferred from homology"/>
<keyword evidence="4 7" id="KW-0554">One-carbon metabolism</keyword>
<name>A0A0E3Q058_9EURY</name>
<dbReference type="SUPFAM" id="SSF102324">
    <property type="entry name" value="F420-dependent methylenetetrahydromethanopterin dehydrogenase (MTD)"/>
    <property type="match status" value="1"/>
</dbReference>
<protein>
    <recommendedName>
        <fullName evidence="3 7">F420-dependent methylenetetrahydromethanopterin dehydrogenase</fullName>
        <shortName evidence="7">MTD</shortName>
        <ecNumber evidence="2 7">1.5.98.1</ecNumber>
    </recommendedName>
    <alternativeName>
        <fullName evidence="6 7">Coenzyme F420-dependent N5,N10-methylenetetrahydromethanopterin dehydrogenase</fullName>
    </alternativeName>
</protein>
<evidence type="ECO:0000256" key="3">
    <source>
        <dbReference type="ARBA" id="ARBA00014062"/>
    </source>
</evidence>
<dbReference type="GO" id="GO:0006730">
    <property type="term" value="P:one-carbon metabolic process"/>
    <property type="evidence" value="ECO:0007669"/>
    <property type="project" value="UniProtKB-UniRule"/>
</dbReference>
<organism evidence="8 9">
    <name type="scientific">Methanosarcina vacuolata Z-761</name>
    <dbReference type="NCBI Taxonomy" id="1434123"/>
    <lineage>
        <taxon>Archaea</taxon>
        <taxon>Methanobacteriati</taxon>
        <taxon>Methanobacteriota</taxon>
        <taxon>Stenosarchaea group</taxon>
        <taxon>Methanomicrobia</taxon>
        <taxon>Methanosarcinales</taxon>
        <taxon>Methanosarcinaceae</taxon>
        <taxon>Methanosarcina</taxon>
    </lineage>
</organism>
<evidence type="ECO:0000256" key="2">
    <source>
        <dbReference type="ARBA" id="ARBA00012904"/>
    </source>
</evidence>
<accession>A0A0E3Q058</accession>
<dbReference type="EC" id="1.5.98.1" evidence="2 7"/>
<dbReference type="InterPro" id="IPR036080">
    <property type="entry name" value="MTD_sf"/>
</dbReference>
<reference evidence="8 9" key="1">
    <citation type="submission" date="2014-07" db="EMBL/GenBank/DDBJ databases">
        <title>Methanogenic archaea and the global carbon cycle.</title>
        <authorList>
            <person name="Henriksen J.R."/>
            <person name="Luke J."/>
            <person name="Reinhart S."/>
            <person name="Benedict M.N."/>
            <person name="Youngblut N.D."/>
            <person name="Metcalf M.E."/>
            <person name="Whitaker R.J."/>
            <person name="Metcalf W.W."/>
        </authorList>
    </citation>
    <scope>NUCLEOTIDE SEQUENCE [LARGE SCALE GENOMIC DNA]</scope>
    <source>
        <strain evidence="8 9">Z-761</strain>
    </source>
</reference>
<sequence length="276" mass="29926">MVNIGFIKMGNLGMSQVINLLQDEIAAREGITVRVFGTGAKMSPAEAAASESFKQWDADFVIIISPNAAAPGPKAAREIWKDVPCIVVSDGPTKKEAREALEKEGFGYMILPVDPLIGAKREFLDPVEMASFNSDAMKVLSVCGVVRLVQEELDKVTDQVASGKSGKELELPHIFAKPEKCVEYAGFENPYAKAKALAALHMAEKVAQVNFPACFMLKEIDQVCLTAAAGHEIMGAAAQLAIQAREIEKSNDTVLRQPHAKNGTLLKKVKLYQKPE</sequence>
<comment type="function">
    <text evidence="7">Catalyzes the reversible reduction of methenyl-H(4)MPT(+) to methylene-H(4)MPT.</text>
</comment>
<evidence type="ECO:0000256" key="7">
    <source>
        <dbReference type="HAMAP-Rule" id="MF_00058"/>
    </source>
</evidence>
<dbReference type="GO" id="GO:0019386">
    <property type="term" value="P:methanogenesis, from carbon dioxide"/>
    <property type="evidence" value="ECO:0007669"/>
    <property type="project" value="UniProtKB-UniRule"/>
</dbReference>
<dbReference type="NCBIfam" id="NF002162">
    <property type="entry name" value="PRK00994.1"/>
    <property type="match status" value="1"/>
</dbReference>
<dbReference type="Proteomes" id="UP000033096">
    <property type="component" value="Chromosome"/>
</dbReference>